<dbReference type="Proteomes" id="UP000324800">
    <property type="component" value="Unassembled WGS sequence"/>
</dbReference>
<protein>
    <submittedName>
        <fullName evidence="1">Uncharacterized protein</fullName>
    </submittedName>
</protein>
<accession>A0A5J4WGD7</accession>
<organism evidence="1 2">
    <name type="scientific">Streblomastix strix</name>
    <dbReference type="NCBI Taxonomy" id="222440"/>
    <lineage>
        <taxon>Eukaryota</taxon>
        <taxon>Metamonada</taxon>
        <taxon>Preaxostyla</taxon>
        <taxon>Oxymonadida</taxon>
        <taxon>Streblomastigidae</taxon>
        <taxon>Streblomastix</taxon>
    </lineage>
</organism>
<evidence type="ECO:0000313" key="2">
    <source>
        <dbReference type="Proteomes" id="UP000324800"/>
    </source>
</evidence>
<sequence>MMFYGVISLNELEQIESGDLVESKEDPFYDENDIHVEKGGVYPEDLVQLDYLDYQVKFDYPDDFVQLDYPVDLEKFDKLVLEVYPELGVAPDPEAVLVLSDELDFSDWSVFSVLKDCSDQLFDSIVFPRQIVLITLFSSSI</sequence>
<comment type="caution">
    <text evidence="1">The sequence shown here is derived from an EMBL/GenBank/DDBJ whole genome shotgun (WGS) entry which is preliminary data.</text>
</comment>
<dbReference type="AlphaFoldDB" id="A0A5J4WGD7"/>
<reference evidence="1 2" key="1">
    <citation type="submission" date="2019-03" db="EMBL/GenBank/DDBJ databases">
        <title>Single cell metagenomics reveals metabolic interactions within the superorganism composed of flagellate Streblomastix strix and complex community of Bacteroidetes bacteria on its surface.</title>
        <authorList>
            <person name="Treitli S.C."/>
            <person name="Kolisko M."/>
            <person name="Husnik F."/>
            <person name="Keeling P."/>
            <person name="Hampl V."/>
        </authorList>
    </citation>
    <scope>NUCLEOTIDE SEQUENCE [LARGE SCALE GENOMIC DNA]</scope>
    <source>
        <strain evidence="1">ST1C</strain>
    </source>
</reference>
<evidence type="ECO:0000313" key="1">
    <source>
        <dbReference type="EMBL" id="KAA6394090.1"/>
    </source>
</evidence>
<name>A0A5J4WGD7_9EUKA</name>
<gene>
    <name evidence="1" type="ORF">EZS28_010382</name>
</gene>
<dbReference type="EMBL" id="SNRW01002048">
    <property type="protein sequence ID" value="KAA6394090.1"/>
    <property type="molecule type" value="Genomic_DNA"/>
</dbReference>
<proteinExistence type="predicted"/>